<dbReference type="RefSeq" id="WP_231816848.1">
    <property type="nucleotide sequence ID" value="NZ_JAJOZR010000022.1"/>
</dbReference>
<keyword evidence="2" id="KW-1185">Reference proteome</keyword>
<sequence>MMLALAYQDLPDIDAVTPLGTDDHACLAEIREVLARHGRLDRFGITLLHSHFPITDNEVLVELCDDQARSLTMTVQSKTVLESPNLKPTSWRLTDGEAMVSCITTCVSSNDKHGRKHVTFK</sequence>
<proteinExistence type="predicted"/>
<dbReference type="AlphaFoldDB" id="A0A9X1NY39"/>
<dbReference type="EMBL" id="JAJOZR010000022">
    <property type="protein sequence ID" value="MCD7111829.1"/>
    <property type="molecule type" value="Genomic_DNA"/>
</dbReference>
<gene>
    <name evidence="1" type="ORF">LRX75_22640</name>
</gene>
<evidence type="ECO:0000313" key="2">
    <source>
        <dbReference type="Proteomes" id="UP001139089"/>
    </source>
</evidence>
<accession>A0A9X1NY39</accession>
<organism evidence="1 2">
    <name type="scientific">Rhizobium quercicola</name>
    <dbReference type="NCBI Taxonomy" id="2901226"/>
    <lineage>
        <taxon>Bacteria</taxon>
        <taxon>Pseudomonadati</taxon>
        <taxon>Pseudomonadota</taxon>
        <taxon>Alphaproteobacteria</taxon>
        <taxon>Hyphomicrobiales</taxon>
        <taxon>Rhizobiaceae</taxon>
        <taxon>Rhizobium/Agrobacterium group</taxon>
        <taxon>Rhizobium</taxon>
    </lineage>
</organism>
<name>A0A9X1NY39_9HYPH</name>
<dbReference type="Proteomes" id="UP001139089">
    <property type="component" value="Unassembled WGS sequence"/>
</dbReference>
<comment type="caution">
    <text evidence="1">The sequence shown here is derived from an EMBL/GenBank/DDBJ whole genome shotgun (WGS) entry which is preliminary data.</text>
</comment>
<evidence type="ECO:0000313" key="1">
    <source>
        <dbReference type="EMBL" id="MCD7111829.1"/>
    </source>
</evidence>
<reference evidence="1" key="1">
    <citation type="submission" date="2021-12" db="EMBL/GenBank/DDBJ databases">
        <authorList>
            <person name="Li Y."/>
        </authorList>
    </citation>
    <scope>NUCLEOTIDE SEQUENCE</scope>
    <source>
        <strain evidence="1">DKSPLA3</strain>
    </source>
</reference>
<protein>
    <submittedName>
        <fullName evidence="1">Uncharacterized protein</fullName>
    </submittedName>
</protein>